<evidence type="ECO:0000313" key="6">
    <source>
        <dbReference type="EMBL" id="QKF76811.1"/>
    </source>
</evidence>
<accession>A0AAE7BCI0</accession>
<dbReference type="PRINTS" id="PR00032">
    <property type="entry name" value="HTHARAC"/>
</dbReference>
<dbReference type="SUPFAM" id="SSF51215">
    <property type="entry name" value="Regulatory protein AraC"/>
    <property type="match status" value="1"/>
</dbReference>
<dbReference type="Proteomes" id="UP000503313">
    <property type="component" value="Chromosome"/>
</dbReference>
<keyword evidence="7" id="KW-1185">Reference proteome</keyword>
<reference evidence="6 7" key="1">
    <citation type="submission" date="2020-05" db="EMBL/GenBank/DDBJ databases">
        <title>Complete genome sequencing of Campylobacter and Arcobacter type strains.</title>
        <authorList>
            <person name="Miller W.G."/>
            <person name="Yee E."/>
        </authorList>
    </citation>
    <scope>NUCLEOTIDE SEQUENCE [LARGE SCALE GENOMIC DNA]</scope>
    <source>
        <strain evidence="6 7">LMG 25694</strain>
    </source>
</reference>
<dbReference type="InterPro" id="IPR009057">
    <property type="entry name" value="Homeodomain-like_sf"/>
</dbReference>
<evidence type="ECO:0000256" key="1">
    <source>
        <dbReference type="ARBA" id="ARBA00023015"/>
    </source>
</evidence>
<keyword evidence="1" id="KW-0805">Transcription regulation</keyword>
<dbReference type="InterPro" id="IPR018060">
    <property type="entry name" value="HTH_AraC"/>
</dbReference>
<gene>
    <name evidence="6" type="ORF">ADFLV_0766</name>
</gene>
<dbReference type="KEGG" id="adz:ADFLV_0766"/>
<dbReference type="PANTHER" id="PTHR46796">
    <property type="entry name" value="HTH-TYPE TRANSCRIPTIONAL ACTIVATOR RHAS-RELATED"/>
    <property type="match status" value="1"/>
</dbReference>
<dbReference type="GO" id="GO:0043565">
    <property type="term" value="F:sequence-specific DNA binding"/>
    <property type="evidence" value="ECO:0007669"/>
    <property type="project" value="InterPro"/>
</dbReference>
<evidence type="ECO:0000256" key="4">
    <source>
        <dbReference type="ARBA" id="ARBA00023163"/>
    </source>
</evidence>
<dbReference type="PANTHER" id="PTHR46796:SF2">
    <property type="entry name" value="TRANSCRIPTIONAL REGULATORY PROTEIN"/>
    <property type="match status" value="1"/>
</dbReference>
<evidence type="ECO:0000256" key="3">
    <source>
        <dbReference type="ARBA" id="ARBA00023159"/>
    </source>
</evidence>
<dbReference type="InterPro" id="IPR020449">
    <property type="entry name" value="Tscrpt_reg_AraC-type_HTH"/>
</dbReference>
<dbReference type="GO" id="GO:0003700">
    <property type="term" value="F:DNA-binding transcription factor activity"/>
    <property type="evidence" value="ECO:0007669"/>
    <property type="project" value="InterPro"/>
</dbReference>
<protein>
    <submittedName>
        <fullName evidence="6">Transcriptional regulator, AraC family</fullName>
    </submittedName>
</protein>
<keyword evidence="4" id="KW-0804">Transcription</keyword>
<dbReference type="Gene3D" id="1.10.10.60">
    <property type="entry name" value="Homeodomain-like"/>
    <property type="match status" value="2"/>
</dbReference>
<dbReference type="Pfam" id="PF02311">
    <property type="entry name" value="AraC_binding"/>
    <property type="match status" value="1"/>
</dbReference>
<keyword evidence="3" id="KW-0010">Activator</keyword>
<dbReference type="PROSITE" id="PS01124">
    <property type="entry name" value="HTH_ARAC_FAMILY_2"/>
    <property type="match status" value="1"/>
</dbReference>
<feature type="domain" description="HTH araC/xylS-type" evidence="5">
    <location>
        <begin position="168"/>
        <end position="265"/>
    </location>
</feature>
<dbReference type="InterPro" id="IPR050204">
    <property type="entry name" value="AraC_XylS_family_regulators"/>
</dbReference>
<sequence length="268" mass="31732">MNKTLYFSYEKLDFLELRYSISNQCYKQHIHNSLSIGAILDGQRIYTNKNKTITLEKNQLAIINPNTIHSCNSSSKIVNKIYMLYLDKNWCFELQKSIFPNINEFIPFSNEILKNKTLYKKFITLCELLFSNALILEKESCIIDFFCSLYTKYNKNIQIELKTSEKIENIILYMKNHLKEDISLNCLSKEFNLSTFYIIKLFKKELNISAHSYFINLKIEFAKELLKKGFSIVETALECGFFDQSHFHRNFKKIVAITPKEYQDNFIQ</sequence>
<dbReference type="EMBL" id="CP053835">
    <property type="protein sequence ID" value="QKF76811.1"/>
    <property type="molecule type" value="Genomic_DNA"/>
</dbReference>
<evidence type="ECO:0000256" key="2">
    <source>
        <dbReference type="ARBA" id="ARBA00023125"/>
    </source>
</evidence>
<keyword evidence="2" id="KW-0238">DNA-binding</keyword>
<name>A0AAE7BCI0_9BACT</name>
<dbReference type="InterPro" id="IPR003313">
    <property type="entry name" value="AraC-bd"/>
</dbReference>
<dbReference type="InterPro" id="IPR018062">
    <property type="entry name" value="HTH_AraC-typ_CS"/>
</dbReference>
<dbReference type="SUPFAM" id="SSF46689">
    <property type="entry name" value="Homeodomain-like"/>
    <property type="match status" value="2"/>
</dbReference>
<dbReference type="Pfam" id="PF12833">
    <property type="entry name" value="HTH_18"/>
    <property type="match status" value="1"/>
</dbReference>
<dbReference type="SMART" id="SM00342">
    <property type="entry name" value="HTH_ARAC"/>
    <property type="match status" value="1"/>
</dbReference>
<dbReference type="InterPro" id="IPR037923">
    <property type="entry name" value="HTH-like"/>
</dbReference>
<proteinExistence type="predicted"/>
<dbReference type="PROSITE" id="PS00041">
    <property type="entry name" value="HTH_ARAC_FAMILY_1"/>
    <property type="match status" value="1"/>
</dbReference>
<dbReference type="RefSeq" id="WP_129011028.1">
    <property type="nucleotide sequence ID" value="NZ_CP053835.1"/>
</dbReference>
<organism evidence="6 7">
    <name type="scientific">Arcobacter defluvii</name>
    <dbReference type="NCBI Taxonomy" id="873191"/>
    <lineage>
        <taxon>Bacteria</taxon>
        <taxon>Pseudomonadati</taxon>
        <taxon>Campylobacterota</taxon>
        <taxon>Epsilonproteobacteria</taxon>
        <taxon>Campylobacterales</taxon>
        <taxon>Arcobacteraceae</taxon>
        <taxon>Arcobacter</taxon>
    </lineage>
</organism>
<evidence type="ECO:0000259" key="5">
    <source>
        <dbReference type="PROSITE" id="PS01124"/>
    </source>
</evidence>
<dbReference type="AlphaFoldDB" id="A0AAE7BCI0"/>
<evidence type="ECO:0000313" key="7">
    <source>
        <dbReference type="Proteomes" id="UP000503313"/>
    </source>
</evidence>